<keyword evidence="2" id="KW-1003">Cell membrane</keyword>
<keyword evidence="4 6" id="KW-1133">Transmembrane helix</keyword>
<sequence>MTEKLYRSNNERMILGVCGGIAERMGWDPTLVRLAFVLLFFTGPGLIAYLVGAIVIPRAPQLGAGEQLRAIQRSGSRSLARR</sequence>
<comment type="subcellular location">
    <subcellularLocation>
        <location evidence="1">Cell membrane</location>
        <topology evidence="1">Single-pass membrane protein</topology>
    </subcellularLocation>
</comment>
<evidence type="ECO:0000313" key="9">
    <source>
        <dbReference type="Proteomes" id="UP000031599"/>
    </source>
</evidence>
<name>A0A0C2CZB7_9BACT</name>
<dbReference type="RefSeq" id="WP_146659247.1">
    <property type="nucleotide sequence ID" value="NZ_JMCC02000040.1"/>
</dbReference>
<dbReference type="InterPro" id="IPR007168">
    <property type="entry name" value="Phageshock_PspC_N"/>
</dbReference>
<evidence type="ECO:0000313" key="8">
    <source>
        <dbReference type="EMBL" id="KIG16311.1"/>
    </source>
</evidence>
<protein>
    <submittedName>
        <fullName evidence="8">Phage shock protein C</fullName>
    </submittedName>
</protein>
<comment type="caution">
    <text evidence="8">The sequence shown here is derived from an EMBL/GenBank/DDBJ whole genome shotgun (WGS) entry which is preliminary data.</text>
</comment>
<dbReference type="InterPro" id="IPR052027">
    <property type="entry name" value="PspC"/>
</dbReference>
<reference evidence="8 9" key="1">
    <citation type="submission" date="2014-12" db="EMBL/GenBank/DDBJ databases">
        <title>Genome assembly of Enhygromyxa salina DSM 15201.</title>
        <authorList>
            <person name="Sharma G."/>
            <person name="Subramanian S."/>
        </authorList>
    </citation>
    <scope>NUCLEOTIDE SEQUENCE [LARGE SCALE GENOMIC DNA]</scope>
    <source>
        <strain evidence="8 9">DSM 15201</strain>
    </source>
</reference>
<dbReference type="GO" id="GO:0005886">
    <property type="term" value="C:plasma membrane"/>
    <property type="evidence" value="ECO:0007669"/>
    <property type="project" value="UniProtKB-SubCell"/>
</dbReference>
<evidence type="ECO:0000256" key="5">
    <source>
        <dbReference type="ARBA" id="ARBA00023136"/>
    </source>
</evidence>
<dbReference type="Proteomes" id="UP000031599">
    <property type="component" value="Unassembled WGS sequence"/>
</dbReference>
<evidence type="ECO:0000256" key="2">
    <source>
        <dbReference type="ARBA" id="ARBA00022475"/>
    </source>
</evidence>
<dbReference type="PANTHER" id="PTHR33885:SF3">
    <property type="entry name" value="PHAGE SHOCK PROTEIN C"/>
    <property type="match status" value="1"/>
</dbReference>
<keyword evidence="3 6" id="KW-0812">Transmembrane</keyword>
<keyword evidence="5 6" id="KW-0472">Membrane</keyword>
<evidence type="ECO:0000256" key="6">
    <source>
        <dbReference type="SAM" id="Phobius"/>
    </source>
</evidence>
<proteinExistence type="predicted"/>
<accession>A0A0C2CZB7</accession>
<feature type="domain" description="Phage shock protein PspC N-terminal" evidence="7">
    <location>
        <begin position="4"/>
        <end position="58"/>
    </location>
</feature>
<evidence type="ECO:0000256" key="1">
    <source>
        <dbReference type="ARBA" id="ARBA00004162"/>
    </source>
</evidence>
<evidence type="ECO:0000259" key="7">
    <source>
        <dbReference type="Pfam" id="PF04024"/>
    </source>
</evidence>
<evidence type="ECO:0000256" key="4">
    <source>
        <dbReference type="ARBA" id="ARBA00022989"/>
    </source>
</evidence>
<organism evidence="8 9">
    <name type="scientific">Enhygromyxa salina</name>
    <dbReference type="NCBI Taxonomy" id="215803"/>
    <lineage>
        <taxon>Bacteria</taxon>
        <taxon>Pseudomonadati</taxon>
        <taxon>Myxococcota</taxon>
        <taxon>Polyangia</taxon>
        <taxon>Nannocystales</taxon>
        <taxon>Nannocystaceae</taxon>
        <taxon>Enhygromyxa</taxon>
    </lineage>
</organism>
<gene>
    <name evidence="8" type="ORF">DB30_04771</name>
</gene>
<dbReference type="EMBL" id="JMCC02000040">
    <property type="protein sequence ID" value="KIG16311.1"/>
    <property type="molecule type" value="Genomic_DNA"/>
</dbReference>
<dbReference type="AlphaFoldDB" id="A0A0C2CZB7"/>
<feature type="transmembrane region" description="Helical" evidence="6">
    <location>
        <begin position="34"/>
        <end position="56"/>
    </location>
</feature>
<dbReference type="PANTHER" id="PTHR33885">
    <property type="entry name" value="PHAGE SHOCK PROTEIN C"/>
    <property type="match status" value="1"/>
</dbReference>
<dbReference type="Pfam" id="PF04024">
    <property type="entry name" value="PspC"/>
    <property type="match status" value="1"/>
</dbReference>
<evidence type="ECO:0000256" key="3">
    <source>
        <dbReference type="ARBA" id="ARBA00022692"/>
    </source>
</evidence>